<dbReference type="Proteomes" id="UP000509460">
    <property type="component" value="Plasmid pEM15-1A-1"/>
</dbReference>
<dbReference type="EMBL" id="AP019811">
    <property type="protein sequence ID" value="BBM16232.1"/>
    <property type="molecule type" value="Genomic_DNA"/>
</dbReference>
<evidence type="ECO:0000313" key="1">
    <source>
        <dbReference type="EMBL" id="BBM16232.1"/>
    </source>
</evidence>
<protein>
    <submittedName>
        <fullName evidence="1">Cysteinyl-tRNA synthetase</fullName>
    </submittedName>
</protein>
<gene>
    <name evidence="1" type="ORF">EM151A_4003</name>
</gene>
<dbReference type="RefSeq" id="WP_178946824.1">
    <property type="nucleotide sequence ID" value="NZ_AP019811.1"/>
</dbReference>
<keyword evidence="1" id="KW-0614">Plasmid</keyword>
<accession>A0AAI8RC92</accession>
<dbReference type="AlphaFoldDB" id="A0AAI8RC92"/>
<organism evidence="1 2">
    <name type="scientific">Enterococcus mundtii</name>
    <dbReference type="NCBI Taxonomy" id="53346"/>
    <lineage>
        <taxon>Bacteria</taxon>
        <taxon>Bacillati</taxon>
        <taxon>Bacillota</taxon>
        <taxon>Bacilli</taxon>
        <taxon>Lactobacillales</taxon>
        <taxon>Enterococcaceae</taxon>
        <taxon>Enterococcus</taxon>
    </lineage>
</organism>
<evidence type="ECO:0000313" key="2">
    <source>
        <dbReference type="Proteomes" id="UP000509460"/>
    </source>
</evidence>
<sequence length="209" mass="25227">MKIIHGEYYKDEDYYKKRFYKAIAEHELPEGYQIKRENEFLENHQYFLVADLTHRDLRKMRNVAYLDTSKLELISVTEEERKIHSSIATILEYQEKNKFAKIDDKEPPSNPLEVVHWGYYKKKGDNYHIYNALDFGPLPEEYRDEECKKIEMLMKDYFDFNVVNLLETNLEVISRFKYIDTKKIDWFPATVEEIDVYNAICLICKYSLD</sequence>
<name>A0AAI8RC92_ENTMU</name>
<reference evidence="1 2" key="1">
    <citation type="submission" date="2019-07" db="EMBL/GenBank/DDBJ databases">
        <title>antibiotic susceptibility of plant-derived lactic acid bacteria.</title>
        <authorList>
            <person name="Sugiyama M."/>
            <person name="Noda M."/>
        </authorList>
    </citation>
    <scope>NUCLEOTIDE SEQUENCE [LARGE SCALE GENOMIC DNA]</scope>
    <source>
        <strain evidence="1 2">15-1A</strain>
        <plasmid evidence="2">pem15-1a-1 dna</plasmid>
    </source>
</reference>
<geneLocation type="plasmid" evidence="2">
    <name>pem15-1a-1 dna</name>
</geneLocation>
<proteinExistence type="predicted"/>